<evidence type="ECO:0000313" key="1">
    <source>
        <dbReference type="EMBL" id="RZC58617.1"/>
    </source>
</evidence>
<proteinExistence type="predicted"/>
<protein>
    <submittedName>
        <fullName evidence="1">Uncharacterized protein</fullName>
    </submittedName>
</protein>
<organism evidence="1 2">
    <name type="scientific">Papaver somniferum</name>
    <name type="common">Opium poppy</name>
    <dbReference type="NCBI Taxonomy" id="3469"/>
    <lineage>
        <taxon>Eukaryota</taxon>
        <taxon>Viridiplantae</taxon>
        <taxon>Streptophyta</taxon>
        <taxon>Embryophyta</taxon>
        <taxon>Tracheophyta</taxon>
        <taxon>Spermatophyta</taxon>
        <taxon>Magnoliopsida</taxon>
        <taxon>Ranunculales</taxon>
        <taxon>Papaveraceae</taxon>
        <taxon>Papaveroideae</taxon>
        <taxon>Papaver</taxon>
    </lineage>
</organism>
<dbReference type="Proteomes" id="UP000316621">
    <property type="component" value="Chromosome 4"/>
</dbReference>
<dbReference type="EMBL" id="CM010718">
    <property type="protein sequence ID" value="RZC58617.1"/>
    <property type="molecule type" value="Genomic_DNA"/>
</dbReference>
<dbReference type="AlphaFoldDB" id="A0A4Y7JCS3"/>
<keyword evidence="2" id="KW-1185">Reference proteome</keyword>
<evidence type="ECO:0000313" key="2">
    <source>
        <dbReference type="Proteomes" id="UP000316621"/>
    </source>
</evidence>
<dbReference type="Gramene" id="RZC58617">
    <property type="protein sequence ID" value="RZC58617"/>
    <property type="gene ID" value="C5167_005912"/>
</dbReference>
<reference evidence="1 2" key="1">
    <citation type="journal article" date="2018" name="Science">
        <title>The opium poppy genome and morphinan production.</title>
        <authorList>
            <person name="Guo L."/>
            <person name="Winzer T."/>
            <person name="Yang X."/>
            <person name="Li Y."/>
            <person name="Ning Z."/>
            <person name="He Z."/>
            <person name="Teodor R."/>
            <person name="Lu Y."/>
            <person name="Bowser T.A."/>
            <person name="Graham I.A."/>
            <person name="Ye K."/>
        </authorList>
    </citation>
    <scope>NUCLEOTIDE SEQUENCE [LARGE SCALE GENOMIC DNA]</scope>
    <source>
        <strain evidence="2">cv. HN1</strain>
        <tissue evidence="1">Leaves</tissue>
    </source>
</reference>
<name>A0A4Y7JCS3_PAPSO</name>
<sequence length="48" mass="5460">MTAPRVYAGELRVGTGRRTNKDDVELKEFYQSSACRTLTNCSRKCPSY</sequence>
<gene>
    <name evidence="1" type="ORF">C5167_005912</name>
</gene>
<accession>A0A4Y7JCS3</accession>